<reference evidence="2" key="1">
    <citation type="journal article" date="2023" name="Nat. Plants">
        <title>Single-cell RNA sequencing provides a high-resolution roadmap for understanding the multicellular compartmentation of specialized metabolism.</title>
        <authorList>
            <person name="Sun S."/>
            <person name="Shen X."/>
            <person name="Li Y."/>
            <person name="Li Y."/>
            <person name="Wang S."/>
            <person name="Li R."/>
            <person name="Zhang H."/>
            <person name="Shen G."/>
            <person name="Guo B."/>
            <person name="Wei J."/>
            <person name="Xu J."/>
            <person name="St-Pierre B."/>
            <person name="Chen S."/>
            <person name="Sun C."/>
        </authorList>
    </citation>
    <scope>NUCLEOTIDE SEQUENCE [LARGE SCALE GENOMIC DNA]</scope>
</reference>
<dbReference type="Proteomes" id="UP001060085">
    <property type="component" value="Linkage Group LG08"/>
</dbReference>
<gene>
    <name evidence="1" type="ORF">M9H77_34643</name>
</gene>
<sequence>MVGHSFCLQFSHNAYTVCIIISGVNESRPSWYSQTQTHTFIVKHGPRPRPFGKQPMPDSFDFHIIKDDSKTSIEKTTPDIVPTAASLTNPLSISWAIKAPVIALNKPIWDKIWNHKLQENDFMLETRKILPFLFYKIDLHKKTKLQMVWVSSYPAQTHLIETIRVRYMRTGPRAILAMAPSEVIMTLQDVDVLWGLPEEGPPVTGPNWSTMKQQ</sequence>
<proteinExistence type="predicted"/>
<name>A0ACB9ZNM4_CATRO</name>
<evidence type="ECO:0000313" key="2">
    <source>
        <dbReference type="Proteomes" id="UP001060085"/>
    </source>
</evidence>
<evidence type="ECO:0000313" key="1">
    <source>
        <dbReference type="EMBL" id="KAI5648638.1"/>
    </source>
</evidence>
<comment type="caution">
    <text evidence="1">The sequence shown here is derived from an EMBL/GenBank/DDBJ whole genome shotgun (WGS) entry which is preliminary data.</text>
</comment>
<protein>
    <submittedName>
        <fullName evidence="1">Uncharacterized protein</fullName>
    </submittedName>
</protein>
<keyword evidence="2" id="KW-1185">Reference proteome</keyword>
<accession>A0ACB9ZNM4</accession>
<dbReference type="EMBL" id="CM044708">
    <property type="protein sequence ID" value="KAI5648638.1"/>
    <property type="molecule type" value="Genomic_DNA"/>
</dbReference>
<organism evidence="1 2">
    <name type="scientific">Catharanthus roseus</name>
    <name type="common">Madagascar periwinkle</name>
    <name type="synonym">Vinca rosea</name>
    <dbReference type="NCBI Taxonomy" id="4058"/>
    <lineage>
        <taxon>Eukaryota</taxon>
        <taxon>Viridiplantae</taxon>
        <taxon>Streptophyta</taxon>
        <taxon>Embryophyta</taxon>
        <taxon>Tracheophyta</taxon>
        <taxon>Spermatophyta</taxon>
        <taxon>Magnoliopsida</taxon>
        <taxon>eudicotyledons</taxon>
        <taxon>Gunneridae</taxon>
        <taxon>Pentapetalae</taxon>
        <taxon>asterids</taxon>
        <taxon>lamiids</taxon>
        <taxon>Gentianales</taxon>
        <taxon>Apocynaceae</taxon>
        <taxon>Rauvolfioideae</taxon>
        <taxon>Vinceae</taxon>
        <taxon>Catharanthinae</taxon>
        <taxon>Catharanthus</taxon>
    </lineage>
</organism>